<dbReference type="PANTHER" id="PTHR12510:SF4">
    <property type="entry name" value="GAMMA-GLUTAMYLAMINECYCLOTRANSFERASE"/>
    <property type="match status" value="1"/>
</dbReference>
<comment type="caution">
    <text evidence="5">The sequence shown here is derived from an EMBL/GenBank/DDBJ whole genome shotgun (WGS) entry which is preliminary data.</text>
</comment>
<reference evidence="5 6" key="1">
    <citation type="submission" date="2015-04" db="EMBL/GenBank/DDBJ databases">
        <title>Taxonomic description and genome sequence of Bacillus campisalis sp. nov., a novel member of the genus Bacillus isolated from solar saltern.</title>
        <authorList>
            <person name="Mathan Kumar R."/>
            <person name="Kaur G."/>
            <person name="Kumar A."/>
            <person name="Singh N.K."/>
            <person name="Kaur N."/>
            <person name="Kumar N."/>
            <person name="Mayilraj S."/>
        </authorList>
    </citation>
    <scope>NUCLEOTIDE SEQUENCE [LARGE SCALE GENOMIC DNA]</scope>
    <source>
        <strain evidence="5 6">SA2-6</strain>
    </source>
</reference>
<evidence type="ECO:0000256" key="1">
    <source>
        <dbReference type="ARBA" id="ARBA00008861"/>
    </source>
</evidence>
<dbReference type="InterPro" id="IPR039126">
    <property type="entry name" value="GGACT"/>
</dbReference>
<dbReference type="PATRIC" id="fig|1408103.3.peg.1855"/>
<accession>A0A0M2SWN0</accession>
<dbReference type="EMBL" id="LAYY01000007">
    <property type="protein sequence ID" value="KKK38578.1"/>
    <property type="molecule type" value="Genomic_DNA"/>
</dbReference>
<dbReference type="AlphaFoldDB" id="A0A0M2SWN0"/>
<dbReference type="CDD" id="cd06661">
    <property type="entry name" value="GGCT_like"/>
    <property type="match status" value="1"/>
</dbReference>
<comment type="similarity">
    <text evidence="1 3">Belongs to the gamma-glutamylcyclotransferase family.</text>
</comment>
<proteinExistence type="inferred from homology"/>
<sequence length="129" mass="15002">MLVFVYGTLRKNESNHSFLKDAILVSQDCYTQGELYDSPYGYPFMVQADEGKVFGELYKINEHQLSELDKLEDYFGPGGDNLYERVVQTVFTPERSFDAYVYLLLDVGRQEGKLTHITCCDWIVYRQSK</sequence>
<feature type="domain" description="Gamma-glutamylcyclotransferase AIG2-like" evidence="4">
    <location>
        <begin position="3"/>
        <end position="122"/>
    </location>
</feature>
<dbReference type="GO" id="GO:0005829">
    <property type="term" value="C:cytosol"/>
    <property type="evidence" value="ECO:0007669"/>
    <property type="project" value="TreeGrafter"/>
</dbReference>
<dbReference type="PANTHER" id="PTHR12510">
    <property type="entry name" value="TROPONIN C-AKIN-1 PROTEIN"/>
    <property type="match status" value="1"/>
</dbReference>
<dbReference type="GO" id="GO:0061929">
    <property type="term" value="F:gamma-glutamylaminecyclotransferase activity"/>
    <property type="evidence" value="ECO:0007669"/>
    <property type="project" value="InterPro"/>
</dbReference>
<organism evidence="5 6">
    <name type="scientific">Mesobacillus campisalis</name>
    <dbReference type="NCBI Taxonomy" id="1408103"/>
    <lineage>
        <taxon>Bacteria</taxon>
        <taxon>Bacillati</taxon>
        <taxon>Bacillota</taxon>
        <taxon>Bacilli</taxon>
        <taxon>Bacillales</taxon>
        <taxon>Bacillaceae</taxon>
        <taxon>Mesobacillus</taxon>
    </lineage>
</organism>
<keyword evidence="6" id="KW-1185">Reference proteome</keyword>
<evidence type="ECO:0000313" key="6">
    <source>
        <dbReference type="Proteomes" id="UP000034166"/>
    </source>
</evidence>
<dbReference type="InterPro" id="IPR013024">
    <property type="entry name" value="GGCT-like"/>
</dbReference>
<protein>
    <recommendedName>
        <fullName evidence="3">Gamma-glutamylcyclotransferase family protein</fullName>
    </recommendedName>
</protein>
<feature type="active site" description="Proton acceptor" evidence="2">
    <location>
        <position position="72"/>
    </location>
</feature>
<dbReference type="InterPro" id="IPR036568">
    <property type="entry name" value="GGCT-like_sf"/>
</dbReference>
<gene>
    <name evidence="5" type="ORF">WQ57_08240</name>
</gene>
<dbReference type="SUPFAM" id="SSF110857">
    <property type="entry name" value="Gamma-glutamyl cyclotransferase-like"/>
    <property type="match status" value="1"/>
</dbReference>
<evidence type="ECO:0000256" key="3">
    <source>
        <dbReference type="RuleBase" id="RU367036"/>
    </source>
</evidence>
<dbReference type="Pfam" id="PF06094">
    <property type="entry name" value="GGACT"/>
    <property type="match status" value="1"/>
</dbReference>
<evidence type="ECO:0000256" key="2">
    <source>
        <dbReference type="PIRSR" id="PIRSR639126-1"/>
    </source>
</evidence>
<evidence type="ECO:0000313" key="5">
    <source>
        <dbReference type="EMBL" id="KKK38578.1"/>
    </source>
</evidence>
<dbReference type="Proteomes" id="UP000034166">
    <property type="component" value="Unassembled WGS sequence"/>
</dbReference>
<name>A0A0M2SWN0_9BACI</name>
<dbReference type="Gene3D" id="3.10.490.10">
    <property type="entry name" value="Gamma-glutamyl cyclotransferase-like"/>
    <property type="match status" value="1"/>
</dbReference>
<evidence type="ECO:0000259" key="4">
    <source>
        <dbReference type="Pfam" id="PF06094"/>
    </source>
</evidence>
<dbReference type="InterPro" id="IPR009288">
    <property type="entry name" value="AIG2-like_dom"/>
</dbReference>